<dbReference type="Gene3D" id="3.40.50.720">
    <property type="entry name" value="NAD(P)-binding Rossmann-like Domain"/>
    <property type="match status" value="1"/>
</dbReference>
<dbReference type="EMBL" id="JAGMWT010000002">
    <property type="protein sequence ID" value="KAH7136092.1"/>
    <property type="molecule type" value="Genomic_DNA"/>
</dbReference>
<keyword evidence="5" id="KW-1185">Reference proteome</keyword>
<dbReference type="AlphaFoldDB" id="A0A9P9EFD4"/>
<sequence length="286" mass="31426">MTPQTWLVTGCSSGLGLDFINSLIRRGDTAIATTRGPTSRLQTLKDIGAHVYSLDVTAPVEEIKATVNAIVKEVGHIDVLVNNAGYVHGGLMEETSTQEWHTQFNTNLYGTIKVTQAVLPHMRERRKGSIVLVGSVVGWVGWSPSGVYNASKFAIEAFNETLTAEIASFGLKSIVFEPGMFRTEVFDAKHFQWTNSATIPELDQLRKAGKDLIQELHKNQAGDPKKAVEVMIDVVKSEGMAEGKTMPTRLPLGRDALDVIRTKCEDTLKLLNEWESVIVSTNIDES</sequence>
<reference evidence="4" key="1">
    <citation type="journal article" date="2021" name="Nat. Commun.">
        <title>Genetic determinants of endophytism in the Arabidopsis root mycobiome.</title>
        <authorList>
            <person name="Mesny F."/>
            <person name="Miyauchi S."/>
            <person name="Thiergart T."/>
            <person name="Pickel B."/>
            <person name="Atanasova L."/>
            <person name="Karlsson M."/>
            <person name="Huettel B."/>
            <person name="Barry K.W."/>
            <person name="Haridas S."/>
            <person name="Chen C."/>
            <person name="Bauer D."/>
            <person name="Andreopoulos W."/>
            <person name="Pangilinan J."/>
            <person name="LaButti K."/>
            <person name="Riley R."/>
            <person name="Lipzen A."/>
            <person name="Clum A."/>
            <person name="Drula E."/>
            <person name="Henrissat B."/>
            <person name="Kohler A."/>
            <person name="Grigoriev I.V."/>
            <person name="Martin F.M."/>
            <person name="Hacquard S."/>
        </authorList>
    </citation>
    <scope>NUCLEOTIDE SEQUENCE</scope>
    <source>
        <strain evidence="4">MPI-CAGE-CH-0243</strain>
    </source>
</reference>
<comment type="caution">
    <text evidence="4">The sequence shown here is derived from an EMBL/GenBank/DDBJ whole genome shotgun (WGS) entry which is preliminary data.</text>
</comment>
<accession>A0A9P9EFD4</accession>
<keyword evidence="2" id="KW-0560">Oxidoreductase</keyword>
<dbReference type="PANTHER" id="PTHR43976">
    <property type="entry name" value="SHORT CHAIN DEHYDROGENASE"/>
    <property type="match status" value="1"/>
</dbReference>
<gene>
    <name evidence="4" type="ORF">B0J11DRAFT_178481</name>
</gene>
<evidence type="ECO:0000313" key="5">
    <source>
        <dbReference type="Proteomes" id="UP000700596"/>
    </source>
</evidence>
<dbReference type="InterPro" id="IPR002347">
    <property type="entry name" value="SDR_fam"/>
</dbReference>
<dbReference type="InterPro" id="IPR051911">
    <property type="entry name" value="SDR_oxidoreductase"/>
</dbReference>
<dbReference type="Proteomes" id="UP000700596">
    <property type="component" value="Unassembled WGS sequence"/>
</dbReference>
<dbReference type="PRINTS" id="PR00080">
    <property type="entry name" value="SDRFAMILY"/>
</dbReference>
<dbReference type="Pfam" id="PF00106">
    <property type="entry name" value="adh_short"/>
    <property type="match status" value="1"/>
</dbReference>
<comment type="similarity">
    <text evidence="1 3">Belongs to the short-chain dehydrogenases/reductases (SDR) family.</text>
</comment>
<evidence type="ECO:0000256" key="1">
    <source>
        <dbReference type="ARBA" id="ARBA00006484"/>
    </source>
</evidence>
<dbReference type="OrthoDB" id="1274115at2759"/>
<dbReference type="CDD" id="cd05374">
    <property type="entry name" value="17beta-HSD-like_SDR_c"/>
    <property type="match status" value="1"/>
</dbReference>
<dbReference type="PANTHER" id="PTHR43976:SF16">
    <property type="entry name" value="SHORT-CHAIN DEHYDROGENASE_REDUCTASE FAMILY PROTEIN"/>
    <property type="match status" value="1"/>
</dbReference>
<evidence type="ECO:0000256" key="3">
    <source>
        <dbReference type="RuleBase" id="RU000363"/>
    </source>
</evidence>
<protein>
    <submittedName>
        <fullName evidence="4">Uncharacterized protein</fullName>
    </submittedName>
</protein>
<dbReference type="InterPro" id="IPR036291">
    <property type="entry name" value="NAD(P)-bd_dom_sf"/>
</dbReference>
<dbReference type="GO" id="GO:0016491">
    <property type="term" value="F:oxidoreductase activity"/>
    <property type="evidence" value="ECO:0007669"/>
    <property type="project" value="UniProtKB-KW"/>
</dbReference>
<proteinExistence type="inferred from homology"/>
<evidence type="ECO:0000313" key="4">
    <source>
        <dbReference type="EMBL" id="KAH7136092.1"/>
    </source>
</evidence>
<dbReference type="SUPFAM" id="SSF51735">
    <property type="entry name" value="NAD(P)-binding Rossmann-fold domains"/>
    <property type="match status" value="1"/>
</dbReference>
<organism evidence="4 5">
    <name type="scientific">Dendryphion nanum</name>
    <dbReference type="NCBI Taxonomy" id="256645"/>
    <lineage>
        <taxon>Eukaryota</taxon>
        <taxon>Fungi</taxon>
        <taxon>Dikarya</taxon>
        <taxon>Ascomycota</taxon>
        <taxon>Pezizomycotina</taxon>
        <taxon>Dothideomycetes</taxon>
        <taxon>Pleosporomycetidae</taxon>
        <taxon>Pleosporales</taxon>
        <taxon>Torulaceae</taxon>
        <taxon>Dendryphion</taxon>
    </lineage>
</organism>
<name>A0A9P9EFD4_9PLEO</name>
<dbReference type="PRINTS" id="PR00081">
    <property type="entry name" value="GDHRDH"/>
</dbReference>
<evidence type="ECO:0000256" key="2">
    <source>
        <dbReference type="ARBA" id="ARBA00023002"/>
    </source>
</evidence>